<accession>A0A833M830</accession>
<evidence type="ECO:0000259" key="3">
    <source>
        <dbReference type="PROSITE" id="PS50977"/>
    </source>
</evidence>
<dbReference type="Pfam" id="PF00440">
    <property type="entry name" value="TetR_N"/>
    <property type="match status" value="1"/>
</dbReference>
<dbReference type="InterPro" id="IPR001647">
    <property type="entry name" value="HTH_TetR"/>
</dbReference>
<gene>
    <name evidence="4" type="ORF">F8153_07820</name>
</gene>
<reference evidence="4 5" key="1">
    <citation type="submission" date="2019-10" db="EMBL/GenBank/DDBJ databases">
        <title>Alkaliphilus serpentinus sp. nov. and Alkaliphilus pronyensis sp. nov., two novel anaerobic alkaliphilic species isolated from the serpentinized-hosted hydrothermal field of the Prony Bay (New Caledonia).</title>
        <authorList>
            <person name="Postec A."/>
        </authorList>
    </citation>
    <scope>NUCLEOTIDE SEQUENCE [LARGE SCALE GENOMIC DNA]</scope>
    <source>
        <strain evidence="4 5">LacT</strain>
    </source>
</reference>
<dbReference type="InterPro" id="IPR009057">
    <property type="entry name" value="Homeodomain-like_sf"/>
</dbReference>
<feature type="DNA-binding region" description="H-T-H motif" evidence="2">
    <location>
        <begin position="34"/>
        <end position="53"/>
    </location>
</feature>
<dbReference type="AlphaFoldDB" id="A0A833M830"/>
<dbReference type="PROSITE" id="PS50977">
    <property type="entry name" value="HTH_TETR_2"/>
    <property type="match status" value="1"/>
</dbReference>
<keyword evidence="1 2" id="KW-0238">DNA-binding</keyword>
<organism evidence="4 5">
    <name type="scientific">Alkaliphilus serpentinus</name>
    <dbReference type="NCBI Taxonomy" id="1482731"/>
    <lineage>
        <taxon>Bacteria</taxon>
        <taxon>Bacillati</taxon>
        <taxon>Bacillota</taxon>
        <taxon>Clostridia</taxon>
        <taxon>Peptostreptococcales</taxon>
        <taxon>Natronincolaceae</taxon>
        <taxon>Alkaliphilus</taxon>
    </lineage>
</organism>
<protein>
    <submittedName>
        <fullName evidence="4">TetR/AcrR family transcriptional regulator</fullName>
    </submittedName>
</protein>
<comment type="caution">
    <text evidence="4">The sequence shown here is derived from an EMBL/GenBank/DDBJ whole genome shotgun (WGS) entry which is preliminary data.</text>
</comment>
<sequence>MRMYKKDIQKKRMMRYFIDATKSIVENEGHEAVTVRKVADIAGYNSATLYNYFDNLDHLLFFSSMNYLKDYVIALPEYLTGCKDPLDKYFRIWRCFCYFSYNNPKIYNILFFNRYSHLIKDAVKEYYSIFPEELGDQPEDLLRMLLKNDISSRNITLLEAISQEGLISQDDIGDINDMTILIYQGMLSRVLYSQWDSTIDEAIEKTLSYFKHTIRAFNEGNDKL</sequence>
<evidence type="ECO:0000256" key="1">
    <source>
        <dbReference type="ARBA" id="ARBA00023125"/>
    </source>
</evidence>
<proteinExistence type="predicted"/>
<evidence type="ECO:0000313" key="4">
    <source>
        <dbReference type="EMBL" id="KAB3529996.1"/>
    </source>
</evidence>
<dbReference type="GO" id="GO:0003677">
    <property type="term" value="F:DNA binding"/>
    <property type="evidence" value="ECO:0007669"/>
    <property type="project" value="UniProtKB-UniRule"/>
</dbReference>
<dbReference type="SUPFAM" id="SSF46689">
    <property type="entry name" value="Homeodomain-like"/>
    <property type="match status" value="1"/>
</dbReference>
<feature type="domain" description="HTH tetR-type" evidence="3">
    <location>
        <begin position="11"/>
        <end position="71"/>
    </location>
</feature>
<dbReference type="Proteomes" id="UP000465601">
    <property type="component" value="Unassembled WGS sequence"/>
</dbReference>
<dbReference type="Gene3D" id="1.10.357.10">
    <property type="entry name" value="Tetracycline Repressor, domain 2"/>
    <property type="match status" value="1"/>
</dbReference>
<dbReference type="EMBL" id="WBZB01000024">
    <property type="protein sequence ID" value="KAB3529996.1"/>
    <property type="molecule type" value="Genomic_DNA"/>
</dbReference>
<evidence type="ECO:0000313" key="5">
    <source>
        <dbReference type="Proteomes" id="UP000465601"/>
    </source>
</evidence>
<name>A0A833M830_9FIRM</name>
<dbReference type="OrthoDB" id="5366068at2"/>
<keyword evidence="5" id="KW-1185">Reference proteome</keyword>
<evidence type="ECO:0000256" key="2">
    <source>
        <dbReference type="PROSITE-ProRule" id="PRU00335"/>
    </source>
</evidence>